<name>A0A7D5E8T8_9EURY</name>
<dbReference type="RefSeq" id="WP_176965013.1">
    <property type="nucleotide sequence ID" value="NZ_CP058215.1"/>
</dbReference>
<proteinExistence type="predicted"/>
<accession>A0A7D5E8T8</accession>
<evidence type="ECO:0000313" key="3">
    <source>
        <dbReference type="Proteomes" id="UP000509594"/>
    </source>
</evidence>
<feature type="transmembrane region" description="Helical" evidence="1">
    <location>
        <begin position="5"/>
        <end position="27"/>
    </location>
</feature>
<evidence type="ECO:0000313" key="2">
    <source>
        <dbReference type="EMBL" id="QLC49957.1"/>
    </source>
</evidence>
<feature type="transmembrane region" description="Helical" evidence="1">
    <location>
        <begin position="66"/>
        <end position="85"/>
    </location>
</feature>
<protein>
    <submittedName>
        <fullName evidence="2">Uncharacterized protein</fullName>
    </submittedName>
</protein>
<reference evidence="2 3" key="1">
    <citation type="submission" date="2020-06" db="EMBL/GenBank/DDBJ databases">
        <title>Methanolobus halotolerans sp. nov., isolated from a saline lake Tus in Siberia.</title>
        <authorList>
            <person name="Shen Y."/>
            <person name="Chen S.-C."/>
            <person name="Lai M.-C."/>
            <person name="Huang H.-H."/>
            <person name="Chiu H.-H."/>
            <person name="Tang S.-L."/>
            <person name="Rogozin D.Y."/>
            <person name="Degermendzhy A.G."/>
        </authorList>
    </citation>
    <scope>NUCLEOTIDE SEQUENCE [LARGE SCALE GENOMIC DNA]</scope>
    <source>
        <strain evidence="2 3">DSM 21339</strain>
    </source>
</reference>
<dbReference type="Proteomes" id="UP000509594">
    <property type="component" value="Chromosome"/>
</dbReference>
<evidence type="ECO:0000256" key="1">
    <source>
        <dbReference type="SAM" id="Phobius"/>
    </source>
</evidence>
<keyword evidence="1" id="KW-0812">Transmembrane</keyword>
<keyword evidence="1" id="KW-1133">Transmembrane helix</keyword>
<organism evidence="2 3">
    <name type="scientific">Methanolobus zinderi</name>
    <dbReference type="NCBI Taxonomy" id="536044"/>
    <lineage>
        <taxon>Archaea</taxon>
        <taxon>Methanobacteriati</taxon>
        <taxon>Methanobacteriota</taxon>
        <taxon>Stenosarchaea group</taxon>
        <taxon>Methanomicrobia</taxon>
        <taxon>Methanosarcinales</taxon>
        <taxon>Methanosarcinaceae</taxon>
        <taxon>Methanolobus</taxon>
    </lineage>
</organism>
<keyword evidence="3" id="KW-1185">Reference proteome</keyword>
<dbReference type="EMBL" id="CP058215">
    <property type="protein sequence ID" value="QLC49957.1"/>
    <property type="molecule type" value="Genomic_DNA"/>
</dbReference>
<dbReference type="KEGG" id="mzi:HWN40_06705"/>
<feature type="transmembrane region" description="Helical" evidence="1">
    <location>
        <begin position="33"/>
        <end position="54"/>
    </location>
</feature>
<keyword evidence="1" id="KW-0472">Membrane</keyword>
<sequence>MKHKLLYRASTLVLGLSLGVIGVHGLLTQGFSISLALFALAGVGYLLHAGYFTLHSDASEVKTESLWVIVIAAVLGLSGVILLLLEL</sequence>
<dbReference type="AlphaFoldDB" id="A0A7D5E8T8"/>
<gene>
    <name evidence="2" type="ORF">HWN40_06705</name>
</gene>
<dbReference type="GeneID" id="55821350"/>